<accession>A0A6N8IYY5</accession>
<evidence type="ECO:0000256" key="2">
    <source>
        <dbReference type="ARBA" id="ARBA00022617"/>
    </source>
</evidence>
<organism evidence="10 11">
    <name type="scientific">Ramlibacter pinisoli</name>
    <dbReference type="NCBI Taxonomy" id="2682844"/>
    <lineage>
        <taxon>Bacteria</taxon>
        <taxon>Pseudomonadati</taxon>
        <taxon>Pseudomonadota</taxon>
        <taxon>Betaproteobacteria</taxon>
        <taxon>Burkholderiales</taxon>
        <taxon>Comamonadaceae</taxon>
        <taxon>Ramlibacter</taxon>
    </lineage>
</organism>
<feature type="chain" id="PRO_5026736469" evidence="8">
    <location>
        <begin position="28"/>
        <end position="431"/>
    </location>
</feature>
<dbReference type="GO" id="GO:0030313">
    <property type="term" value="C:cell envelope"/>
    <property type="evidence" value="ECO:0007669"/>
    <property type="project" value="UniProtKB-SubCell"/>
</dbReference>
<keyword evidence="3 7" id="KW-0479">Metal-binding</keyword>
<dbReference type="EMBL" id="WSEL01000009">
    <property type="protein sequence ID" value="MVQ32047.1"/>
    <property type="molecule type" value="Genomic_DNA"/>
</dbReference>
<reference evidence="10 11" key="1">
    <citation type="submission" date="2019-12" db="EMBL/GenBank/DDBJ databases">
        <authorList>
            <person name="Huq M.A."/>
        </authorList>
    </citation>
    <scope>NUCLEOTIDE SEQUENCE [LARGE SCALE GENOMIC DNA]</scope>
    <source>
        <strain evidence="10 11">MAH-25</strain>
    </source>
</reference>
<dbReference type="PANTHER" id="PTHR30600:SF10">
    <property type="entry name" value="BLL6722 PROTEIN"/>
    <property type="match status" value="1"/>
</dbReference>
<keyword evidence="6 7" id="KW-0408">Iron</keyword>
<evidence type="ECO:0000256" key="4">
    <source>
        <dbReference type="ARBA" id="ARBA00022729"/>
    </source>
</evidence>
<keyword evidence="2 7" id="KW-0349">Heme</keyword>
<keyword evidence="10" id="KW-0575">Peroxidase</keyword>
<evidence type="ECO:0000256" key="7">
    <source>
        <dbReference type="PROSITE-ProRule" id="PRU00433"/>
    </source>
</evidence>
<dbReference type="GO" id="GO:0004130">
    <property type="term" value="F:cytochrome-c peroxidase activity"/>
    <property type="evidence" value="ECO:0007669"/>
    <property type="project" value="TreeGrafter"/>
</dbReference>
<dbReference type="Pfam" id="PF03150">
    <property type="entry name" value="CCP_MauG"/>
    <property type="match status" value="1"/>
</dbReference>
<dbReference type="PROSITE" id="PS51007">
    <property type="entry name" value="CYTC"/>
    <property type="match status" value="2"/>
</dbReference>
<dbReference type="Gene3D" id="1.10.760.10">
    <property type="entry name" value="Cytochrome c-like domain"/>
    <property type="match status" value="2"/>
</dbReference>
<keyword evidence="4 8" id="KW-0732">Signal</keyword>
<dbReference type="InterPro" id="IPR009056">
    <property type="entry name" value="Cyt_c-like_dom"/>
</dbReference>
<dbReference type="SUPFAM" id="SSF46626">
    <property type="entry name" value="Cytochrome c"/>
    <property type="match status" value="2"/>
</dbReference>
<proteinExistence type="predicted"/>
<dbReference type="InterPro" id="IPR004852">
    <property type="entry name" value="Di-haem_cyt_c_peroxidsae"/>
</dbReference>
<protein>
    <submittedName>
        <fullName evidence="10">Cytochrome-c peroxidase</fullName>
    </submittedName>
</protein>
<evidence type="ECO:0000256" key="8">
    <source>
        <dbReference type="SAM" id="SignalP"/>
    </source>
</evidence>
<feature type="domain" description="Cytochrome c" evidence="9">
    <location>
        <begin position="261"/>
        <end position="424"/>
    </location>
</feature>
<evidence type="ECO:0000259" key="9">
    <source>
        <dbReference type="PROSITE" id="PS51007"/>
    </source>
</evidence>
<dbReference type="GO" id="GO:0046872">
    <property type="term" value="F:metal ion binding"/>
    <property type="evidence" value="ECO:0007669"/>
    <property type="project" value="UniProtKB-KW"/>
</dbReference>
<sequence>MTSAPARAARRRLLQVAATLSVALVTAGVAQVRTAPLRDPWPAEDVATLAAMRLTQAGGRPQDPSNAYEQRTDAAALGRALFHDTRLSRNGQVACASCHAADRQFQDGKPLGQGLATGRRRTMPVMGAAHAPFLFWDGRKDCLWSQALGPLEDAAEHGGNRVRLVKLVQAHYSEQYQAVFGPLPALGPLPDDASPGGTDAERAAWAALPDASRDAANRVFANMGKAIAAYERPISYGPSRFDRYAQATVAGDGRGQEVLAPQEVRGLRVFLARGQCVTCHNGPLLTDQAFHNTGVPPLDRARPDRGRAEGLRKLLQDEFNCLGRYSDARPEQCGELQFLATNDPGQLAAFRTPGLRNVAERAPYMHAGQFSTLDQVLQHYADSPSAVLGHSELARPGERHAGRQAIRLTPADIQDVAAFLGTLTGPVVQAR</sequence>
<dbReference type="PROSITE" id="PS51318">
    <property type="entry name" value="TAT"/>
    <property type="match status" value="1"/>
</dbReference>
<dbReference type="GO" id="GO:0009055">
    <property type="term" value="F:electron transfer activity"/>
    <property type="evidence" value="ECO:0007669"/>
    <property type="project" value="InterPro"/>
</dbReference>
<feature type="domain" description="Cytochrome c" evidence="9">
    <location>
        <begin position="73"/>
        <end position="235"/>
    </location>
</feature>
<dbReference type="GO" id="GO:0020037">
    <property type="term" value="F:heme binding"/>
    <property type="evidence" value="ECO:0007669"/>
    <property type="project" value="InterPro"/>
</dbReference>
<dbReference type="InterPro" id="IPR036909">
    <property type="entry name" value="Cyt_c-like_dom_sf"/>
</dbReference>
<dbReference type="PANTHER" id="PTHR30600">
    <property type="entry name" value="CYTOCHROME C PEROXIDASE-RELATED"/>
    <property type="match status" value="1"/>
</dbReference>
<dbReference type="AlphaFoldDB" id="A0A6N8IYY5"/>
<gene>
    <name evidence="10" type="ORF">GON04_21485</name>
</gene>
<comment type="caution">
    <text evidence="10">The sequence shown here is derived from an EMBL/GenBank/DDBJ whole genome shotgun (WGS) entry which is preliminary data.</text>
</comment>
<keyword evidence="5" id="KW-0560">Oxidoreductase</keyword>
<name>A0A6N8IYY5_9BURK</name>
<dbReference type="InterPro" id="IPR051395">
    <property type="entry name" value="Cytochrome_c_Peroxidase/MauG"/>
</dbReference>
<evidence type="ECO:0000256" key="5">
    <source>
        <dbReference type="ARBA" id="ARBA00023002"/>
    </source>
</evidence>
<dbReference type="InterPro" id="IPR006311">
    <property type="entry name" value="TAT_signal"/>
</dbReference>
<evidence type="ECO:0000313" key="11">
    <source>
        <dbReference type="Proteomes" id="UP000469385"/>
    </source>
</evidence>
<dbReference type="Proteomes" id="UP000469385">
    <property type="component" value="Unassembled WGS sequence"/>
</dbReference>
<evidence type="ECO:0000256" key="6">
    <source>
        <dbReference type="ARBA" id="ARBA00023004"/>
    </source>
</evidence>
<evidence type="ECO:0000256" key="3">
    <source>
        <dbReference type="ARBA" id="ARBA00022723"/>
    </source>
</evidence>
<evidence type="ECO:0000256" key="1">
    <source>
        <dbReference type="ARBA" id="ARBA00004196"/>
    </source>
</evidence>
<keyword evidence="11" id="KW-1185">Reference proteome</keyword>
<comment type="subcellular location">
    <subcellularLocation>
        <location evidence="1">Cell envelope</location>
    </subcellularLocation>
</comment>
<evidence type="ECO:0000313" key="10">
    <source>
        <dbReference type="EMBL" id="MVQ32047.1"/>
    </source>
</evidence>
<feature type="signal peptide" evidence="8">
    <location>
        <begin position="1"/>
        <end position="27"/>
    </location>
</feature>
<dbReference type="RefSeq" id="WP_181653699.1">
    <property type="nucleotide sequence ID" value="NZ_WSEL01000009.1"/>
</dbReference>